<feature type="domain" description="EGF-like" evidence="16">
    <location>
        <begin position="520"/>
        <end position="556"/>
    </location>
</feature>
<dbReference type="Gene3D" id="2.60.120.200">
    <property type="match status" value="3"/>
</dbReference>
<dbReference type="InterPro" id="IPR018097">
    <property type="entry name" value="EGF_Ca-bd_CS"/>
</dbReference>
<feature type="domain" description="EGF-like" evidence="16">
    <location>
        <begin position="288"/>
        <end position="329"/>
    </location>
</feature>
<dbReference type="FunFam" id="2.10.25.10:FF:000208">
    <property type="entry name" value="Crumbs 2, cell polarity complex component"/>
    <property type="match status" value="1"/>
</dbReference>
<evidence type="ECO:0000259" key="15">
    <source>
        <dbReference type="PROSITE" id="PS50025"/>
    </source>
</evidence>
<comment type="subcellular location">
    <subcellularLocation>
        <location evidence="1">Membrane</location>
        <topology evidence="1">Single-pass type I membrane protein</topology>
    </subcellularLocation>
    <subcellularLocation>
        <location evidence="2">Secreted</location>
    </subcellularLocation>
</comment>
<dbReference type="InterPro" id="IPR000152">
    <property type="entry name" value="EGF-type_Asp/Asn_hydroxyl_site"/>
</dbReference>
<feature type="domain" description="EGF-like" evidence="16">
    <location>
        <begin position="109"/>
        <end position="145"/>
    </location>
</feature>
<feature type="disulfide bond" evidence="12">
    <location>
        <begin position="58"/>
        <end position="67"/>
    </location>
</feature>
<keyword evidence="4 12" id="KW-0245">EGF-like domain</keyword>
<dbReference type="EMBL" id="JAINUF010000011">
    <property type="protein sequence ID" value="KAJ8346430.1"/>
    <property type="molecule type" value="Genomic_DNA"/>
</dbReference>
<dbReference type="InterPro" id="IPR009030">
    <property type="entry name" value="Growth_fac_rcpt_cys_sf"/>
</dbReference>
<evidence type="ECO:0000259" key="16">
    <source>
        <dbReference type="PROSITE" id="PS50026"/>
    </source>
</evidence>
<dbReference type="PRINTS" id="PR00010">
    <property type="entry name" value="EGFBLOOD"/>
</dbReference>
<feature type="disulfide bond" evidence="12">
    <location>
        <begin position="319"/>
        <end position="328"/>
    </location>
</feature>
<feature type="domain" description="EGF-like" evidence="16">
    <location>
        <begin position="70"/>
        <end position="107"/>
    </location>
</feature>
<keyword evidence="7" id="KW-0677">Repeat</keyword>
<feature type="domain" description="EGF-like" evidence="16">
    <location>
        <begin position="147"/>
        <end position="202"/>
    </location>
</feature>
<dbReference type="GO" id="GO:0016020">
    <property type="term" value="C:membrane"/>
    <property type="evidence" value="ECO:0007669"/>
    <property type="project" value="UniProtKB-SubCell"/>
</dbReference>
<evidence type="ECO:0000256" key="6">
    <source>
        <dbReference type="ARBA" id="ARBA00022729"/>
    </source>
</evidence>
<feature type="domain" description="EGF-like" evidence="16">
    <location>
        <begin position="745"/>
        <end position="781"/>
    </location>
</feature>
<evidence type="ECO:0000256" key="3">
    <source>
        <dbReference type="ARBA" id="ARBA00022525"/>
    </source>
</evidence>
<reference evidence="17" key="1">
    <citation type="journal article" date="2023" name="Science">
        <title>Genome structures resolve the early diversification of teleost fishes.</title>
        <authorList>
            <person name="Parey E."/>
            <person name="Louis A."/>
            <person name="Montfort J."/>
            <person name="Bouchez O."/>
            <person name="Roques C."/>
            <person name="Iampietro C."/>
            <person name="Lluch J."/>
            <person name="Castinel A."/>
            <person name="Donnadieu C."/>
            <person name="Desvignes T."/>
            <person name="Floi Bucao C."/>
            <person name="Jouanno E."/>
            <person name="Wen M."/>
            <person name="Mejri S."/>
            <person name="Dirks R."/>
            <person name="Jansen H."/>
            <person name="Henkel C."/>
            <person name="Chen W.J."/>
            <person name="Zahm M."/>
            <person name="Cabau C."/>
            <person name="Klopp C."/>
            <person name="Thompson A.W."/>
            <person name="Robinson-Rechavi M."/>
            <person name="Braasch I."/>
            <person name="Lecointre G."/>
            <person name="Bobe J."/>
            <person name="Postlethwait J.H."/>
            <person name="Berthelot C."/>
            <person name="Roest Crollius H."/>
            <person name="Guiguen Y."/>
        </authorList>
    </citation>
    <scope>NUCLEOTIDE SEQUENCE</scope>
    <source>
        <strain evidence="17">WJC10195</strain>
    </source>
</reference>
<keyword evidence="10 12" id="KW-1015">Disulfide bond</keyword>
<protein>
    <submittedName>
        <fullName evidence="17">Uncharacterized protein</fullName>
    </submittedName>
</protein>
<gene>
    <name evidence="17" type="ORF">SKAU_G00278310</name>
</gene>
<keyword evidence="8 14" id="KW-1133">Transmembrane helix</keyword>
<feature type="disulfide bond" evidence="12">
    <location>
        <begin position="1045"/>
        <end position="1054"/>
    </location>
</feature>
<feature type="domain" description="Laminin G" evidence="15">
    <location>
        <begin position="333"/>
        <end position="518"/>
    </location>
</feature>
<feature type="disulfide bond" evidence="12">
    <location>
        <begin position="230"/>
        <end position="239"/>
    </location>
</feature>
<evidence type="ECO:0000256" key="7">
    <source>
        <dbReference type="ARBA" id="ARBA00022737"/>
    </source>
</evidence>
<evidence type="ECO:0000313" key="17">
    <source>
        <dbReference type="EMBL" id="KAJ8346430.1"/>
    </source>
</evidence>
<dbReference type="PROSITE" id="PS01187">
    <property type="entry name" value="EGF_CA"/>
    <property type="match status" value="4"/>
</dbReference>
<dbReference type="FunFam" id="2.10.25.10:FF:000472">
    <property type="entry name" value="Uncharacterized protein, isoform A"/>
    <property type="match status" value="1"/>
</dbReference>
<evidence type="ECO:0000256" key="9">
    <source>
        <dbReference type="ARBA" id="ARBA00023136"/>
    </source>
</evidence>
<dbReference type="InterPro" id="IPR000742">
    <property type="entry name" value="EGF"/>
</dbReference>
<sequence>MLITQTGNSVQTALFPPPDSHRDKAGVNCEMEIDECESSPCQNGGTCHDQVGLYTCACIPGFEGLDCEVDIDECASAPCLNDGTCNDLVDRYSCDCSDTGFIGEHCEEDIPECASNPCQNGATCLEGVKLYTCLCWPGYEGEDCEVDIDECEVEPCENGGECIQRSDKAHYGELPERDWEFYAYAAGYLCQCQPGYTGENCTLDIDECQSLPCLNGGSCEDHINGYTCTCPPGFTGLDCEVNIDECESAPCQNGALCEDGLADYTCVCPELEPESDDLPWGGRHCDVLLMGCMAHACENRATCQPWVDRDGHHGSTCLCPPGFYGELCAIQTTFSFSAPGFVLVEMPPANRSRRWAEPVPSEAGMSLRLRTTLPDMVVFHRGNTHNFLSLEIVGGSLRAKAKSESGALEAWLEGKVSNGDWQEVGVIIGAGLMLVWKGAGCEGEEGCRAEDRDPAVTFDPTADSMGQVYMGGVPDDYMDTTKTRTGFMGCMEDLLVDGRPVLPQNLPPGQAEDLQLGCHKTEWCHPDPCSDHGQCVDLWTHFRCDCHRPFHGDSCEQEYPSWTFSHEESSSYAVFDIPNAHGSNFSMSFFLRSLKQDGLLFQLQREGAAYLSVFLHMGRVWATTPDTSPATTPVFVADGKKRLVELELQQGLVFFWHGTMQYPLGELSEVGVKAGDSAFVGGLPEGEDDLEAWGGHFKGCLQDVRLGQVRLDLDAHKDTGGDTDSNAEECYFPSDAENVEPGCISDDTCLVEACQNEGECTVTWNDFVCLCPMYFTGRTCETRVWCVSDPCIMGGHCVDLPDGYECLSNATFESNVLQYSASGSLVAPVTSVSMDLRTRMSDGMLLRASLGEELFSMGLLNSSLLVRIRHANSVEALAFSSRRPVADGNWHRVRVSMVEPQQGESSWLITVDGWSEGGSPSSIGSLDFLGETPLWVGEEFAGCLGAVRVGGVYLPFVDDGQPPQPARFIRDGEGDVRLGCTGQPVCLSEPCHNDGTCLDLFNLLICSCGPGWEGLFCEHDSDDCATEPCVRGTCADQLAGFRCDCPRGYMGNLCEEDVDDCLGHGCRNGGTCVDGVDVYTCVCPPNFTGPLCQWQYPPLLCEEDVQCANGGTCYDGPWGANCICRPGYAGDRCKMEADECESNPCMNGGTCLDRFNGFQCMCVPGFIGRHCQNSKQAQRDRVPWLVVAIPLGCCCVLLAVIGLIVMVMTARKKRQSEGTYNPSQQEVAGARLEMDSMLKVPPEERLI</sequence>
<dbReference type="SUPFAM" id="SSF57196">
    <property type="entry name" value="EGF/Laminin"/>
    <property type="match status" value="8"/>
</dbReference>
<dbReference type="FunFam" id="2.10.25.10:FF:000006">
    <property type="entry name" value="Versican core protein-like isoform 1"/>
    <property type="match status" value="1"/>
</dbReference>
<comment type="caution">
    <text evidence="12">Lacks conserved residue(s) required for the propagation of feature annotation.</text>
</comment>
<dbReference type="GO" id="GO:0060218">
    <property type="term" value="P:hematopoietic stem cell differentiation"/>
    <property type="evidence" value="ECO:0007669"/>
    <property type="project" value="UniProtKB-ARBA"/>
</dbReference>
<feature type="disulfide bond" evidence="12">
    <location>
        <begin position="1008"/>
        <end position="1017"/>
    </location>
</feature>
<dbReference type="FunFam" id="2.10.25.10:FF:000045">
    <property type="entry name" value="Slit guidance ligand 2"/>
    <property type="match status" value="1"/>
</dbReference>
<keyword evidence="5 14" id="KW-0812">Transmembrane</keyword>
<dbReference type="GO" id="GO:0030855">
    <property type="term" value="P:epithelial cell differentiation"/>
    <property type="evidence" value="ECO:0007669"/>
    <property type="project" value="UniProtKB-ARBA"/>
</dbReference>
<feature type="domain" description="EGF-like" evidence="16">
    <location>
        <begin position="32"/>
        <end position="68"/>
    </location>
</feature>
<dbReference type="FunFam" id="2.10.25.10:FF:000339">
    <property type="entry name" value="Crumbs cell polarity complex component 2"/>
    <property type="match status" value="1"/>
</dbReference>
<keyword evidence="6" id="KW-0732">Signal</keyword>
<dbReference type="GO" id="GO:1901222">
    <property type="term" value="P:regulation of non-canonical NF-kappaB signal transduction"/>
    <property type="evidence" value="ECO:0007669"/>
    <property type="project" value="UniProtKB-ARBA"/>
</dbReference>
<dbReference type="CDD" id="cd00110">
    <property type="entry name" value="LamG"/>
    <property type="match status" value="3"/>
</dbReference>
<dbReference type="Gene3D" id="2.10.25.10">
    <property type="entry name" value="Laminin"/>
    <property type="match status" value="14"/>
</dbReference>
<dbReference type="Proteomes" id="UP001152622">
    <property type="component" value="Chromosome 11"/>
</dbReference>
<accession>A0A9Q1EWM9</accession>
<dbReference type="SMART" id="SM00179">
    <property type="entry name" value="EGF_CA"/>
    <property type="match status" value="13"/>
</dbReference>
<dbReference type="FunFam" id="2.10.25.10:FF:000029">
    <property type="entry name" value="neurexin-1 isoform X1"/>
    <property type="match status" value="1"/>
</dbReference>
<feature type="disulfide bond" evidence="12">
    <location>
        <begin position="771"/>
        <end position="780"/>
    </location>
</feature>
<dbReference type="SUPFAM" id="SSF49899">
    <property type="entry name" value="Concanavalin A-like lectins/glucanases"/>
    <property type="match status" value="3"/>
</dbReference>
<dbReference type="PROSITE" id="PS50025">
    <property type="entry name" value="LAM_G_DOMAIN"/>
    <property type="match status" value="3"/>
</dbReference>
<feature type="domain" description="Laminin G" evidence="15">
    <location>
        <begin position="806"/>
        <end position="980"/>
    </location>
</feature>
<dbReference type="AlphaFoldDB" id="A0A9Q1EWM9"/>
<evidence type="ECO:0000256" key="11">
    <source>
        <dbReference type="ARBA" id="ARBA00023180"/>
    </source>
</evidence>
<feature type="transmembrane region" description="Helical" evidence="14">
    <location>
        <begin position="1182"/>
        <end position="1207"/>
    </location>
</feature>
<dbReference type="OrthoDB" id="283575at2759"/>
<dbReference type="GO" id="GO:0007399">
    <property type="term" value="P:nervous system development"/>
    <property type="evidence" value="ECO:0007669"/>
    <property type="project" value="UniProtKB-ARBA"/>
</dbReference>
<dbReference type="SMART" id="SM00282">
    <property type="entry name" value="LamG"/>
    <property type="match status" value="3"/>
</dbReference>
<dbReference type="CDD" id="cd00054">
    <property type="entry name" value="EGF_CA"/>
    <property type="match status" value="13"/>
</dbReference>
<dbReference type="GO" id="GO:0009653">
    <property type="term" value="P:anatomical structure morphogenesis"/>
    <property type="evidence" value="ECO:0007669"/>
    <property type="project" value="UniProtKB-ARBA"/>
</dbReference>
<dbReference type="PANTHER" id="PTHR12916">
    <property type="entry name" value="CYTOCHROME C OXIDASE POLYPEPTIDE VIC-2"/>
    <property type="match status" value="1"/>
</dbReference>
<dbReference type="PROSITE" id="PS50026">
    <property type="entry name" value="EGF_3"/>
    <property type="match status" value="14"/>
</dbReference>
<dbReference type="FunFam" id="2.10.25.10:FF:000143">
    <property type="entry name" value="Protein crumbs 1"/>
    <property type="match status" value="1"/>
</dbReference>
<dbReference type="Pfam" id="PF12661">
    <property type="entry name" value="hEGF"/>
    <property type="match status" value="3"/>
</dbReference>
<dbReference type="GO" id="GO:0005576">
    <property type="term" value="C:extracellular region"/>
    <property type="evidence" value="ECO:0007669"/>
    <property type="project" value="UniProtKB-SubCell"/>
</dbReference>
<dbReference type="PROSITE" id="PS01186">
    <property type="entry name" value="EGF_2"/>
    <property type="match status" value="10"/>
</dbReference>
<feature type="disulfide bond" evidence="12">
    <location>
        <begin position="192"/>
        <end position="201"/>
    </location>
</feature>
<evidence type="ECO:0000256" key="1">
    <source>
        <dbReference type="ARBA" id="ARBA00004479"/>
    </source>
</evidence>
<dbReference type="SUPFAM" id="SSF57184">
    <property type="entry name" value="Growth factor receptor domain"/>
    <property type="match status" value="1"/>
</dbReference>
<dbReference type="PANTHER" id="PTHR12916:SF4">
    <property type="entry name" value="UNINFLATABLE, ISOFORM C"/>
    <property type="match status" value="1"/>
</dbReference>
<evidence type="ECO:0000256" key="8">
    <source>
        <dbReference type="ARBA" id="ARBA00022989"/>
    </source>
</evidence>
<dbReference type="GO" id="GO:0005509">
    <property type="term" value="F:calcium ion binding"/>
    <property type="evidence" value="ECO:0007669"/>
    <property type="project" value="InterPro"/>
</dbReference>
<evidence type="ECO:0000256" key="12">
    <source>
        <dbReference type="PROSITE-ProRule" id="PRU00076"/>
    </source>
</evidence>
<dbReference type="FunFam" id="2.10.25.10:FF:000031">
    <property type="entry name" value="neurogenic locus notch homolog protein 3"/>
    <property type="match status" value="1"/>
</dbReference>
<feature type="domain" description="EGF-like" evidence="16">
    <location>
        <begin position="204"/>
        <end position="240"/>
    </location>
</feature>
<dbReference type="FunFam" id="2.10.25.10:FF:000123">
    <property type="entry name" value="Crumbs homolog 1 (Drosophila)"/>
    <property type="match status" value="1"/>
</dbReference>
<evidence type="ECO:0000313" key="18">
    <source>
        <dbReference type="Proteomes" id="UP001152622"/>
    </source>
</evidence>
<feature type="disulfide bond" evidence="12">
    <location>
        <begin position="135"/>
        <end position="144"/>
    </location>
</feature>
<feature type="domain" description="EGF-like" evidence="16">
    <location>
        <begin position="1097"/>
        <end position="1134"/>
    </location>
</feature>
<feature type="domain" description="EGF-like" evidence="16">
    <location>
        <begin position="1136"/>
        <end position="1172"/>
    </location>
</feature>
<evidence type="ECO:0000256" key="13">
    <source>
        <dbReference type="SAM" id="MobiDB-lite"/>
    </source>
</evidence>
<evidence type="ECO:0000256" key="2">
    <source>
        <dbReference type="ARBA" id="ARBA00004613"/>
    </source>
</evidence>
<feature type="domain" description="EGF-like" evidence="16">
    <location>
        <begin position="1020"/>
        <end position="1055"/>
    </location>
</feature>
<evidence type="ECO:0000256" key="10">
    <source>
        <dbReference type="ARBA" id="ARBA00023157"/>
    </source>
</evidence>
<feature type="region of interest" description="Disordered" evidence="13">
    <location>
        <begin position="1"/>
        <end position="21"/>
    </location>
</feature>
<dbReference type="SMART" id="SM00181">
    <property type="entry name" value="EGF"/>
    <property type="match status" value="14"/>
</dbReference>
<dbReference type="InterPro" id="IPR013320">
    <property type="entry name" value="ConA-like_dom_sf"/>
</dbReference>
<evidence type="ECO:0000256" key="4">
    <source>
        <dbReference type="ARBA" id="ARBA00022536"/>
    </source>
</evidence>
<evidence type="ECO:0000256" key="14">
    <source>
        <dbReference type="SAM" id="Phobius"/>
    </source>
</evidence>
<feature type="disulfide bond" evidence="12">
    <location>
        <begin position="546"/>
        <end position="555"/>
    </location>
</feature>
<comment type="caution">
    <text evidence="17">The sequence shown here is derived from an EMBL/GenBank/DDBJ whole genome shotgun (WGS) entry which is preliminary data.</text>
</comment>
<feature type="domain" description="EGF-like" evidence="16">
    <location>
        <begin position="1057"/>
        <end position="1093"/>
    </location>
</feature>
<feature type="disulfide bond" evidence="12">
    <location>
        <begin position="1162"/>
        <end position="1171"/>
    </location>
</feature>
<dbReference type="GO" id="GO:0045597">
    <property type="term" value="P:positive regulation of cell differentiation"/>
    <property type="evidence" value="ECO:0007669"/>
    <property type="project" value="UniProtKB-ARBA"/>
</dbReference>
<evidence type="ECO:0000256" key="5">
    <source>
        <dbReference type="ARBA" id="ARBA00022692"/>
    </source>
</evidence>
<dbReference type="Pfam" id="PF00008">
    <property type="entry name" value="EGF"/>
    <property type="match status" value="7"/>
</dbReference>
<keyword evidence="9 14" id="KW-0472">Membrane</keyword>
<dbReference type="PROSITE" id="PS00010">
    <property type="entry name" value="ASX_HYDROXYL"/>
    <property type="match status" value="8"/>
</dbReference>
<feature type="domain" description="EGF-like" evidence="16">
    <location>
        <begin position="982"/>
        <end position="1018"/>
    </location>
</feature>
<feature type="domain" description="Laminin G" evidence="15">
    <location>
        <begin position="561"/>
        <end position="730"/>
    </location>
</feature>
<feature type="disulfide bond" evidence="12">
    <location>
        <begin position="1124"/>
        <end position="1133"/>
    </location>
</feature>
<dbReference type="PROSITE" id="PS00022">
    <property type="entry name" value="EGF_1"/>
    <property type="match status" value="12"/>
</dbReference>
<feature type="disulfide bond" evidence="12">
    <location>
        <begin position="1024"/>
        <end position="1034"/>
    </location>
</feature>
<dbReference type="InterPro" id="IPR001881">
    <property type="entry name" value="EGF-like_Ca-bd_dom"/>
</dbReference>
<name>A0A9Q1EWM9_SYNKA</name>
<dbReference type="InterPro" id="IPR013032">
    <property type="entry name" value="EGF-like_CS"/>
</dbReference>
<proteinExistence type="predicted"/>
<dbReference type="PRINTS" id="PR01983">
    <property type="entry name" value="NOTCH"/>
</dbReference>
<feature type="domain" description="EGF-like" evidence="16">
    <location>
        <begin position="242"/>
        <end position="286"/>
    </location>
</feature>
<feature type="compositionally biased region" description="Polar residues" evidence="13">
    <location>
        <begin position="1"/>
        <end position="12"/>
    </location>
</feature>
<dbReference type="InterPro" id="IPR001791">
    <property type="entry name" value="Laminin_G"/>
</dbReference>
<feature type="disulfide bond" evidence="12">
    <location>
        <begin position="1083"/>
        <end position="1092"/>
    </location>
</feature>
<organism evidence="17 18">
    <name type="scientific">Synaphobranchus kaupii</name>
    <name type="common">Kaup's arrowtooth eel</name>
    <dbReference type="NCBI Taxonomy" id="118154"/>
    <lineage>
        <taxon>Eukaryota</taxon>
        <taxon>Metazoa</taxon>
        <taxon>Chordata</taxon>
        <taxon>Craniata</taxon>
        <taxon>Vertebrata</taxon>
        <taxon>Euteleostomi</taxon>
        <taxon>Actinopterygii</taxon>
        <taxon>Neopterygii</taxon>
        <taxon>Teleostei</taxon>
        <taxon>Anguilliformes</taxon>
        <taxon>Synaphobranchidae</taxon>
        <taxon>Synaphobranchus</taxon>
    </lineage>
</organism>
<keyword evidence="11" id="KW-0325">Glycoprotein</keyword>
<dbReference type="FunFam" id="2.60.120.200:FF:000081">
    <property type="entry name" value="Crumbs 1, cell polarity complex component"/>
    <property type="match status" value="1"/>
</dbReference>
<keyword evidence="18" id="KW-1185">Reference proteome</keyword>
<keyword evidence="3" id="KW-0964">Secreted</keyword>
<dbReference type="Pfam" id="PF02210">
    <property type="entry name" value="Laminin_G_2"/>
    <property type="match status" value="3"/>
</dbReference>